<accession>A0ABP0XS16</accession>
<keyword evidence="2" id="KW-1133">Transmembrane helix</keyword>
<evidence type="ECO:0000313" key="4">
    <source>
        <dbReference type="Proteomes" id="UP001642487"/>
    </source>
</evidence>
<dbReference type="EMBL" id="OZ021744">
    <property type="protein sequence ID" value="CAK9310950.1"/>
    <property type="molecule type" value="Genomic_DNA"/>
</dbReference>
<reference evidence="3 4" key="1">
    <citation type="submission" date="2024-03" db="EMBL/GenBank/DDBJ databases">
        <authorList>
            <person name="Gkanogiannis A."/>
            <person name="Becerra Lopez-Lavalle L."/>
        </authorList>
    </citation>
    <scope>NUCLEOTIDE SEQUENCE [LARGE SCALE GENOMIC DNA]</scope>
</reference>
<evidence type="ECO:0000256" key="1">
    <source>
        <dbReference type="SAM" id="MobiDB-lite"/>
    </source>
</evidence>
<feature type="region of interest" description="Disordered" evidence="1">
    <location>
        <begin position="1"/>
        <end position="26"/>
    </location>
</feature>
<protein>
    <recommendedName>
        <fullName evidence="5">Transmembrane protein</fullName>
    </recommendedName>
</protein>
<proteinExistence type="predicted"/>
<keyword evidence="2" id="KW-0472">Membrane</keyword>
<keyword evidence="2" id="KW-0812">Transmembrane</keyword>
<evidence type="ECO:0000256" key="2">
    <source>
        <dbReference type="SAM" id="Phobius"/>
    </source>
</evidence>
<keyword evidence="4" id="KW-1185">Reference proteome</keyword>
<gene>
    <name evidence="3" type="ORF">CITCOLO1_LOCUS2594</name>
</gene>
<feature type="transmembrane region" description="Helical" evidence="2">
    <location>
        <begin position="75"/>
        <end position="93"/>
    </location>
</feature>
<dbReference type="Proteomes" id="UP001642487">
    <property type="component" value="Chromosome 10"/>
</dbReference>
<evidence type="ECO:0000313" key="3">
    <source>
        <dbReference type="EMBL" id="CAK9310950.1"/>
    </source>
</evidence>
<organism evidence="3 4">
    <name type="scientific">Citrullus colocynthis</name>
    <name type="common">colocynth</name>
    <dbReference type="NCBI Taxonomy" id="252529"/>
    <lineage>
        <taxon>Eukaryota</taxon>
        <taxon>Viridiplantae</taxon>
        <taxon>Streptophyta</taxon>
        <taxon>Embryophyta</taxon>
        <taxon>Tracheophyta</taxon>
        <taxon>Spermatophyta</taxon>
        <taxon>Magnoliopsida</taxon>
        <taxon>eudicotyledons</taxon>
        <taxon>Gunneridae</taxon>
        <taxon>Pentapetalae</taxon>
        <taxon>rosids</taxon>
        <taxon>fabids</taxon>
        <taxon>Cucurbitales</taxon>
        <taxon>Cucurbitaceae</taxon>
        <taxon>Benincaseae</taxon>
        <taxon>Citrullus</taxon>
    </lineage>
</organism>
<sequence length="115" mass="12551">MAGPVSNNTTPFPQIPRPSTPQYDVSISPLINPKSNTHNSTFFSFRFLYLSLSNSLLFLLLSLPPPVSSSSSSSFPVIPLFYIAVFTVHVQVMGPSPFSPFASCGFKLTQGHQQD</sequence>
<evidence type="ECO:0008006" key="5">
    <source>
        <dbReference type="Google" id="ProtNLM"/>
    </source>
</evidence>
<name>A0ABP0XS16_9ROSI</name>
<feature type="transmembrane region" description="Helical" evidence="2">
    <location>
        <begin position="43"/>
        <end position="63"/>
    </location>
</feature>
<feature type="compositionally biased region" description="Polar residues" evidence="1">
    <location>
        <begin position="1"/>
        <end position="12"/>
    </location>
</feature>